<keyword evidence="3" id="KW-0328">Glycosyltransferase</keyword>
<feature type="binding site" evidence="11">
    <location>
        <position position="428"/>
    </location>
    <ligand>
        <name>Mn(2+)</name>
        <dbReference type="ChEBI" id="CHEBI:29035"/>
    </ligand>
</feature>
<accession>A0A556V1N8</accession>
<dbReference type="Proteomes" id="UP000319801">
    <property type="component" value="Unassembled WGS sequence"/>
</dbReference>
<keyword evidence="4 12" id="KW-0808">Transferase</keyword>
<dbReference type="GO" id="GO:0016758">
    <property type="term" value="F:hexosyltransferase activity"/>
    <property type="evidence" value="ECO:0007669"/>
    <property type="project" value="InterPro"/>
</dbReference>
<feature type="binding site" evidence="10">
    <location>
        <position position="450"/>
    </location>
    <ligand>
        <name>an alpha-L-fucosyl-(1-&gt;2)-beta-D-galactosyl derivative</name>
        <dbReference type="ChEBI" id="CHEBI:140327"/>
    </ligand>
</feature>
<feature type="binding site" evidence="10">
    <location>
        <position position="543"/>
    </location>
    <ligand>
        <name>an alpha-L-fucosyl-(1-&gt;2)-beta-D-galactosyl derivative</name>
        <dbReference type="ChEBI" id="CHEBI:140327"/>
    </ligand>
</feature>
<evidence type="ECO:0000313" key="13">
    <source>
        <dbReference type="Proteomes" id="UP000319801"/>
    </source>
</evidence>
<proteinExistence type="inferred from homology"/>
<feature type="binding site" evidence="10">
    <location>
        <begin position="428"/>
        <end position="430"/>
    </location>
    <ligand>
        <name>UDP-N-acetyl-alpha-D-galactosamine</name>
        <dbReference type="ChEBI" id="CHEBI:67138"/>
    </ligand>
</feature>
<sequence length="571" mass="67528">MCVSRPDVATSSRWLAPITWEDTFDLTVIDAIYKQRNITVAVTVFAVGKYMRFLKDLLESAEQHFMVGYRVHYYLFTDLPDQVPLVKLGEGRKLTVIQTESSNRWQEISLRRMERIEKLIEEKLLHKVDYMFSIDVDSKFYAHWGAESLGDLVAVLHAWLFGWSRQRFTYERRPKSQAYIPYDEGDYYYGGGLFGGRPDRVLKLVQTCHRNLEIDQANQIEAVWQEESHLNKYFLYNKPTKLLSPEYLWDDTKPRPSFMKVLKWKEKWRTKMRNVMLRLGQKPYLTLTIISISLTGSQPDVETMTQWLAPIVWEGTFDLKMIDSIYKPQNITVATTIFALGKYTRFLRDLLESAEKHFLVGYRVHYYLFTDLPDQVPLVKLSEGRKLSVIKTESSNRWQEISLRRMERIEKLIEEKLLHKVDYMFSLDVDSKFYAHWGAESLGDLVSVVHAWFFGLSRQKFTYERRPKSQAYIPYDEGDYYYGGAVFGGRPEKVLKLVQTCRKNLDIDRANQIEALWQEESHLNKYFLYNKPTKLLSPEYLWDDTKQRPSFMKVVRFTQVVKNYTEVRPNP</sequence>
<evidence type="ECO:0000256" key="4">
    <source>
        <dbReference type="ARBA" id="ARBA00022679"/>
    </source>
</evidence>
<evidence type="ECO:0000256" key="7">
    <source>
        <dbReference type="ARBA" id="ARBA00022989"/>
    </source>
</evidence>
<evidence type="ECO:0000256" key="9">
    <source>
        <dbReference type="PIRSR" id="PIRSR605076-1"/>
    </source>
</evidence>
<comment type="caution">
    <text evidence="12">The sequence shown here is derived from an EMBL/GenBank/DDBJ whole genome shotgun (WGS) entry which is preliminary data.</text>
</comment>
<dbReference type="GO" id="GO:0016020">
    <property type="term" value="C:membrane"/>
    <property type="evidence" value="ECO:0007669"/>
    <property type="project" value="UniProtKB-SubCell"/>
</dbReference>
<feature type="binding site" evidence="10">
    <location>
        <position position="462"/>
    </location>
    <ligand>
        <name>an alpha-L-fucosyl-(1-&gt;2)-beta-D-galactosyl derivative</name>
        <dbReference type="ChEBI" id="CHEBI:140327"/>
    </ligand>
</feature>
<dbReference type="AlphaFoldDB" id="A0A556V1N8"/>
<dbReference type="Gene3D" id="3.90.550.10">
    <property type="entry name" value="Spore Coat Polysaccharide Biosynthesis Protein SpsA, Chain A"/>
    <property type="match status" value="2"/>
</dbReference>
<dbReference type="FunFam" id="3.90.550.10:FF:000022">
    <property type="entry name" value="Histo-blood group ABO system transferase"/>
    <property type="match status" value="2"/>
</dbReference>
<protein>
    <submittedName>
        <fullName evidence="12">Globoside alpha-1,3-N-acetylgalactosaminyltransferase 1</fullName>
    </submittedName>
</protein>
<dbReference type="CDD" id="cd02515">
    <property type="entry name" value="Glyco_transf_6"/>
    <property type="match status" value="1"/>
</dbReference>
<organism evidence="12 13">
    <name type="scientific">Bagarius yarrelli</name>
    <name type="common">Goonch</name>
    <name type="synonym">Bagrus yarrelli</name>
    <dbReference type="NCBI Taxonomy" id="175774"/>
    <lineage>
        <taxon>Eukaryota</taxon>
        <taxon>Metazoa</taxon>
        <taxon>Chordata</taxon>
        <taxon>Craniata</taxon>
        <taxon>Vertebrata</taxon>
        <taxon>Euteleostomi</taxon>
        <taxon>Actinopterygii</taxon>
        <taxon>Neopterygii</taxon>
        <taxon>Teleostei</taxon>
        <taxon>Ostariophysi</taxon>
        <taxon>Siluriformes</taxon>
        <taxon>Sisoridae</taxon>
        <taxon>Sisorinae</taxon>
        <taxon>Bagarius</taxon>
    </lineage>
</organism>
<comment type="cofactor">
    <cofactor evidence="11">
        <name>Mn(2+)</name>
        <dbReference type="ChEBI" id="CHEBI:29035"/>
    </cofactor>
    <text evidence="11">Binds 1 Mn(2+) ion per subunit.</text>
</comment>
<reference evidence="12 13" key="1">
    <citation type="journal article" date="2019" name="Genome Biol. Evol.">
        <title>Whole-Genome Sequencing of the Giant Devil Catfish, Bagarius yarrelli.</title>
        <authorList>
            <person name="Jiang W."/>
            <person name="Lv Y."/>
            <person name="Cheng L."/>
            <person name="Yang K."/>
            <person name="Chao B."/>
            <person name="Wang X."/>
            <person name="Li Y."/>
            <person name="Pan X."/>
            <person name="You X."/>
            <person name="Zhang Y."/>
            <person name="Yang J."/>
            <person name="Li J."/>
            <person name="Zhang X."/>
            <person name="Liu S."/>
            <person name="Sun C."/>
            <person name="Yang J."/>
            <person name="Shi Q."/>
        </authorList>
    </citation>
    <scope>NUCLEOTIDE SEQUENCE [LARGE SCALE GENOMIC DNA]</scope>
    <source>
        <strain evidence="12">JWS20170419001</strain>
        <tissue evidence="12">Muscle</tissue>
    </source>
</reference>
<dbReference type="OrthoDB" id="10013941at2759"/>
<dbReference type="GO" id="GO:0005975">
    <property type="term" value="P:carbohydrate metabolic process"/>
    <property type="evidence" value="ECO:0007669"/>
    <property type="project" value="InterPro"/>
</dbReference>
<evidence type="ECO:0000256" key="10">
    <source>
        <dbReference type="PIRSR" id="PIRSR605076-2"/>
    </source>
</evidence>
<keyword evidence="7" id="KW-1133">Transmembrane helix</keyword>
<evidence type="ECO:0000256" key="8">
    <source>
        <dbReference type="ARBA" id="ARBA00023136"/>
    </source>
</evidence>
<evidence type="ECO:0000256" key="5">
    <source>
        <dbReference type="ARBA" id="ARBA00022692"/>
    </source>
</evidence>
<comment type="similarity">
    <text evidence="2">Belongs to the glycosyltransferase 6 family.</text>
</comment>
<dbReference type="GO" id="GO:0005794">
    <property type="term" value="C:Golgi apparatus"/>
    <property type="evidence" value="ECO:0007669"/>
    <property type="project" value="TreeGrafter"/>
</dbReference>
<dbReference type="PANTHER" id="PTHR10462:SF49">
    <property type="entry name" value="GLOBOSIDE ALPHA-1,3-N-ACETYLGALACTOSAMINYLTRANSFERASE 1"/>
    <property type="match status" value="1"/>
</dbReference>
<comment type="subcellular location">
    <subcellularLocation>
        <location evidence="1">Membrane</location>
        <topology evidence="1">Single-pass type II membrane protein</topology>
    </subcellularLocation>
</comment>
<evidence type="ECO:0000256" key="3">
    <source>
        <dbReference type="ARBA" id="ARBA00022676"/>
    </source>
</evidence>
<dbReference type="SUPFAM" id="SSF53448">
    <property type="entry name" value="Nucleotide-diphospho-sugar transferases"/>
    <property type="match status" value="2"/>
</dbReference>
<feature type="active site" description="Nucleophile" evidence="9">
    <location>
        <position position="520"/>
    </location>
</feature>
<dbReference type="PANTHER" id="PTHR10462">
    <property type="entry name" value="GLYCOSYLTRANSFERASE-RELATED"/>
    <property type="match status" value="1"/>
</dbReference>
<keyword evidence="11" id="KW-0464">Manganese</keyword>
<feature type="binding site" evidence="11">
    <location>
        <position position="430"/>
    </location>
    <ligand>
        <name>Mn(2+)</name>
        <dbReference type="ChEBI" id="CHEBI:29035"/>
    </ligand>
</feature>
<keyword evidence="5" id="KW-0812">Transmembrane</keyword>
<keyword evidence="6" id="KW-0735">Signal-anchor</keyword>
<feature type="binding site" evidence="10">
    <location>
        <position position="520"/>
    </location>
    <ligand>
        <name>an alpha-L-fucosyl-(1-&gt;2)-beta-D-galactosyl derivative</name>
        <dbReference type="ChEBI" id="CHEBI:140327"/>
    </ligand>
</feature>
<keyword evidence="13" id="KW-1185">Reference proteome</keyword>
<dbReference type="InterPro" id="IPR005076">
    <property type="entry name" value="Glyco_trans_6"/>
</dbReference>
<evidence type="ECO:0000256" key="1">
    <source>
        <dbReference type="ARBA" id="ARBA00004606"/>
    </source>
</evidence>
<dbReference type="GO" id="GO:0031982">
    <property type="term" value="C:vesicle"/>
    <property type="evidence" value="ECO:0007669"/>
    <property type="project" value="TreeGrafter"/>
</dbReference>
<feature type="binding site" evidence="10">
    <location>
        <position position="343"/>
    </location>
    <ligand>
        <name>UDP-N-acetyl-alpha-D-galactosamine</name>
        <dbReference type="ChEBI" id="CHEBI:67138"/>
    </ligand>
</feature>
<keyword evidence="11" id="KW-0479">Metal-binding</keyword>
<keyword evidence="8" id="KW-0472">Membrane</keyword>
<evidence type="ECO:0000256" key="2">
    <source>
        <dbReference type="ARBA" id="ARBA00010413"/>
    </source>
</evidence>
<gene>
    <name evidence="12" type="ORF">Baya_11840</name>
</gene>
<evidence type="ECO:0000256" key="6">
    <source>
        <dbReference type="ARBA" id="ARBA00022968"/>
    </source>
</evidence>
<dbReference type="EMBL" id="VCAZ01000096">
    <property type="protein sequence ID" value="TSR75246.1"/>
    <property type="molecule type" value="Genomic_DNA"/>
</dbReference>
<evidence type="ECO:0000313" key="12">
    <source>
        <dbReference type="EMBL" id="TSR75246.1"/>
    </source>
</evidence>
<name>A0A556V1N8_BAGYA</name>
<dbReference type="GO" id="GO:0046872">
    <property type="term" value="F:metal ion binding"/>
    <property type="evidence" value="ECO:0007669"/>
    <property type="project" value="UniProtKB-KW"/>
</dbReference>
<dbReference type="Pfam" id="PF03414">
    <property type="entry name" value="Glyco_transf_6"/>
    <property type="match status" value="2"/>
</dbReference>
<dbReference type="InterPro" id="IPR029044">
    <property type="entry name" value="Nucleotide-diphossugar_trans"/>
</dbReference>
<evidence type="ECO:0000256" key="11">
    <source>
        <dbReference type="PIRSR" id="PIRSR605076-3"/>
    </source>
</evidence>